<dbReference type="Pfam" id="PF01266">
    <property type="entry name" value="DAO"/>
    <property type="match status" value="1"/>
</dbReference>
<dbReference type="SUPFAM" id="SSF51905">
    <property type="entry name" value="FAD/NAD(P)-binding domain"/>
    <property type="match status" value="1"/>
</dbReference>
<dbReference type="PANTHER" id="PTHR13847">
    <property type="entry name" value="SARCOSINE DEHYDROGENASE-RELATED"/>
    <property type="match status" value="1"/>
</dbReference>
<dbReference type="GO" id="GO:0008480">
    <property type="term" value="F:sarcosine dehydrogenase activity"/>
    <property type="evidence" value="ECO:0007669"/>
    <property type="project" value="TreeGrafter"/>
</dbReference>
<dbReference type="Gene3D" id="3.50.50.60">
    <property type="entry name" value="FAD/NAD(P)-binding domain"/>
    <property type="match status" value="1"/>
</dbReference>
<proteinExistence type="predicted"/>
<dbReference type="GO" id="GO:1901053">
    <property type="term" value="P:sarcosine catabolic process"/>
    <property type="evidence" value="ECO:0007669"/>
    <property type="project" value="TreeGrafter"/>
</dbReference>
<dbReference type="Gene3D" id="3.30.9.10">
    <property type="entry name" value="D-Amino Acid Oxidase, subunit A, domain 2"/>
    <property type="match status" value="1"/>
</dbReference>
<dbReference type="GO" id="GO:0005759">
    <property type="term" value="C:mitochondrial matrix"/>
    <property type="evidence" value="ECO:0007669"/>
    <property type="project" value="TreeGrafter"/>
</dbReference>
<evidence type="ECO:0000313" key="2">
    <source>
        <dbReference type="EMBL" id="JAI42080.1"/>
    </source>
</evidence>
<dbReference type="AlphaFoldDB" id="A0A0K8VU43"/>
<dbReference type="InterPro" id="IPR006076">
    <property type="entry name" value="FAD-dep_OxRdtase"/>
</dbReference>
<dbReference type="OrthoDB" id="498204at2759"/>
<organism evidence="2">
    <name type="scientific">Bactrocera latifrons</name>
    <name type="common">Malaysian fruit fly</name>
    <name type="synonym">Chaetodacus latifrons</name>
    <dbReference type="NCBI Taxonomy" id="174628"/>
    <lineage>
        <taxon>Eukaryota</taxon>
        <taxon>Metazoa</taxon>
        <taxon>Ecdysozoa</taxon>
        <taxon>Arthropoda</taxon>
        <taxon>Hexapoda</taxon>
        <taxon>Insecta</taxon>
        <taxon>Pterygota</taxon>
        <taxon>Neoptera</taxon>
        <taxon>Endopterygota</taxon>
        <taxon>Diptera</taxon>
        <taxon>Brachycera</taxon>
        <taxon>Muscomorpha</taxon>
        <taxon>Tephritoidea</taxon>
        <taxon>Tephritidae</taxon>
        <taxon>Bactrocera</taxon>
        <taxon>Bactrocera</taxon>
    </lineage>
</organism>
<gene>
    <name evidence="2" type="primary">Sardh_1</name>
    <name evidence="2" type="ORF">c2_g2_i5</name>
</gene>
<feature type="domain" description="FAD dependent oxidoreductase" evidence="1">
    <location>
        <begin position="46"/>
        <end position="135"/>
    </location>
</feature>
<dbReference type="EMBL" id="GDHF01010234">
    <property type="protein sequence ID" value="JAI42080.1"/>
    <property type="molecule type" value="Transcribed_RNA"/>
</dbReference>
<accession>A0A0K8VU43</accession>
<reference evidence="2" key="1">
    <citation type="submission" date="2015-06" db="EMBL/GenBank/DDBJ databases">
        <authorList>
            <person name="Hoefler B.C."/>
            <person name="Straight P.D."/>
        </authorList>
    </citation>
    <scope>NUCLEOTIDE SEQUENCE</scope>
</reference>
<dbReference type="PANTHER" id="PTHR13847:SF200">
    <property type="entry name" value="SARCOSINE DEHYDROGENASE, MITOCHONDRIAL"/>
    <property type="match status" value="1"/>
</dbReference>
<protein>
    <submittedName>
        <fullName evidence="2">Sarcosine dehydrogenase, mitochondrial</fullName>
    </submittedName>
</protein>
<name>A0A0K8VU43_BACLA</name>
<evidence type="ECO:0000259" key="1">
    <source>
        <dbReference type="Pfam" id="PF01266"/>
    </source>
</evidence>
<dbReference type="InterPro" id="IPR036188">
    <property type="entry name" value="FAD/NAD-bd_sf"/>
</dbReference>
<sequence>MWKLSRKTLLAGKSSLSSNTAAVTSQHRHSSVKAETAVPQIPSTADVVIIGGGSAGCHTLYHLAKRGVKAVLLERAKLTAGTTWHTAGLIWRLRPNDVDIQLLNNSRNMLKQLEEDTGCDPGWIQNGGIFIAHTEVRI</sequence>